<dbReference type="EMBL" id="JBJURJ010000008">
    <property type="protein sequence ID" value="MFM9329270.1"/>
    <property type="molecule type" value="Genomic_DNA"/>
</dbReference>
<sequence>MNALTQIGIDAGGTLIKIAYIDQGKLELVKFPTRQMAKAVDWLKQHFPQAEYCITGGKSEVLQKRLEQSVKQIVEFEATCKGVLRLLQDTENAPPEFVLTNVGTGTSIHIVKPEEHFRIGGTGVGGGTMLGLSKLLTGAGEFGEIVQEAPHGLREKVDLKVSHIYEGAVPPIPGDLTASNFGHIPHSPEELNPSDLLASVIGLVGETVTTVSVHAALQYGVSSVVYIGSSFIGNDLLKKVVVDYTILRGGTPILLDKGEYSGAIGALLSLGE</sequence>
<name>A0ACC7NYL3_9BACL</name>
<keyword evidence="1" id="KW-0418">Kinase</keyword>
<proteinExistence type="predicted"/>
<evidence type="ECO:0000313" key="2">
    <source>
        <dbReference type="Proteomes" id="UP001631969"/>
    </source>
</evidence>
<accession>A0ACC7NYL3</accession>
<organism evidence="1 2">
    <name type="scientific">Paenibacillus mesotrionivorans</name>
    <dbReference type="NCBI Taxonomy" id="3160968"/>
    <lineage>
        <taxon>Bacteria</taxon>
        <taxon>Bacillati</taxon>
        <taxon>Bacillota</taxon>
        <taxon>Bacilli</taxon>
        <taxon>Bacillales</taxon>
        <taxon>Paenibacillaceae</taxon>
        <taxon>Paenibacillus</taxon>
    </lineage>
</organism>
<comment type="caution">
    <text evidence="1">The sequence shown here is derived from an EMBL/GenBank/DDBJ whole genome shotgun (WGS) entry which is preliminary data.</text>
</comment>
<evidence type="ECO:0000313" key="1">
    <source>
        <dbReference type="EMBL" id="MFM9329270.1"/>
    </source>
</evidence>
<reference evidence="1" key="1">
    <citation type="submission" date="2024-12" db="EMBL/GenBank/DDBJ databases">
        <authorList>
            <person name="Wu N."/>
        </authorList>
    </citation>
    <scope>NUCLEOTIDE SEQUENCE</scope>
    <source>
        <strain evidence="1">P15</strain>
    </source>
</reference>
<keyword evidence="1" id="KW-0808">Transferase</keyword>
<dbReference type="Proteomes" id="UP001631969">
    <property type="component" value="Unassembled WGS sequence"/>
</dbReference>
<dbReference type="EC" id="2.7.1.33" evidence="1"/>
<keyword evidence="2" id="KW-1185">Reference proteome</keyword>
<protein>
    <submittedName>
        <fullName evidence="1">Type II pantothenate kinase</fullName>
        <ecNumber evidence="1">2.7.1.33</ecNumber>
    </submittedName>
</protein>
<gene>
    <name evidence="1" type="primary">coaW</name>
    <name evidence="1" type="ORF">ACI1P1_13320</name>
</gene>